<protein>
    <submittedName>
        <fullName evidence="1">Uncharacterized protein</fullName>
    </submittedName>
</protein>
<reference evidence="2" key="1">
    <citation type="journal article" date="2023" name="Proc. Natl. Acad. Sci. U.S.A.">
        <title>Genomic and structural basis for evolution of tropane alkaloid biosynthesis.</title>
        <authorList>
            <person name="Wanga Y.-J."/>
            <person name="Taina T."/>
            <person name="Yua J.-Y."/>
            <person name="Lia J."/>
            <person name="Xua B."/>
            <person name="Chenc J."/>
            <person name="D'Auriad J.C."/>
            <person name="Huanga J.-P."/>
            <person name="Huanga S.-X."/>
        </authorList>
    </citation>
    <scope>NUCLEOTIDE SEQUENCE [LARGE SCALE GENOMIC DNA]</scope>
    <source>
        <strain evidence="2">cv. KIB-2019</strain>
    </source>
</reference>
<sequence>MENIAILHVGECPMAIDVQSLENQFVRSDISEPIRVLACAGSSLLEQIRSQQFDDVQLCKIHDKVLRREAKEVVIDSDGILRIKGRVCVPRVGDLTRLILEEARSLRLTKFVHFIPAQTTYNLEKLARIYIRDIFRLRDQFGSGYAVYFSLFVVYAEGVRPWGNDLLRDSLDKVKLIQDRLLTAQSRQKS</sequence>
<dbReference type="PANTHER" id="PTHR45835:SF99">
    <property type="entry name" value="CHROMO DOMAIN-CONTAINING PROTEIN-RELATED"/>
    <property type="match status" value="1"/>
</dbReference>
<dbReference type="AlphaFoldDB" id="A0A9Q1QVF2"/>
<gene>
    <name evidence="1" type="ORF">K7X08_022232</name>
</gene>
<evidence type="ECO:0000313" key="2">
    <source>
        <dbReference type="Proteomes" id="UP001152561"/>
    </source>
</evidence>
<proteinExistence type="predicted"/>
<dbReference type="Proteomes" id="UP001152561">
    <property type="component" value="Unassembled WGS sequence"/>
</dbReference>
<dbReference type="PANTHER" id="PTHR45835">
    <property type="entry name" value="YALI0A06105P"/>
    <property type="match status" value="1"/>
</dbReference>
<keyword evidence="2" id="KW-1185">Reference proteome</keyword>
<comment type="caution">
    <text evidence="1">The sequence shown here is derived from an EMBL/GenBank/DDBJ whole genome shotgun (WGS) entry which is preliminary data.</text>
</comment>
<dbReference type="EMBL" id="JAJAGQ010000023">
    <property type="protein sequence ID" value="KAJ8528540.1"/>
    <property type="molecule type" value="Genomic_DNA"/>
</dbReference>
<accession>A0A9Q1QVF2</accession>
<dbReference type="OrthoDB" id="1226522at2759"/>
<evidence type="ECO:0000313" key="1">
    <source>
        <dbReference type="EMBL" id="KAJ8528540.1"/>
    </source>
</evidence>
<name>A0A9Q1QVF2_9SOLA</name>
<organism evidence="1 2">
    <name type="scientific">Anisodus acutangulus</name>
    <dbReference type="NCBI Taxonomy" id="402998"/>
    <lineage>
        <taxon>Eukaryota</taxon>
        <taxon>Viridiplantae</taxon>
        <taxon>Streptophyta</taxon>
        <taxon>Embryophyta</taxon>
        <taxon>Tracheophyta</taxon>
        <taxon>Spermatophyta</taxon>
        <taxon>Magnoliopsida</taxon>
        <taxon>eudicotyledons</taxon>
        <taxon>Gunneridae</taxon>
        <taxon>Pentapetalae</taxon>
        <taxon>asterids</taxon>
        <taxon>lamiids</taxon>
        <taxon>Solanales</taxon>
        <taxon>Solanaceae</taxon>
        <taxon>Solanoideae</taxon>
        <taxon>Hyoscyameae</taxon>
        <taxon>Anisodus</taxon>
    </lineage>
</organism>